<evidence type="ECO:0000256" key="7">
    <source>
        <dbReference type="SAM" id="Coils"/>
    </source>
</evidence>
<dbReference type="EMBL" id="KB095811">
    <property type="protein sequence ID" value="ESO12947.1"/>
    <property type="molecule type" value="Genomic_DNA"/>
</dbReference>
<dbReference type="OrthoDB" id="49395at2759"/>
<dbReference type="CTD" id="20213290"/>
<dbReference type="AlphaFoldDB" id="T1FWU2"/>
<dbReference type="eggNOG" id="ENOG502QQM8">
    <property type="taxonomic scope" value="Eukaryota"/>
</dbReference>
<evidence type="ECO:0000313" key="10">
    <source>
        <dbReference type="EMBL" id="ESO12947.1"/>
    </source>
</evidence>
<reference evidence="10 12" key="2">
    <citation type="journal article" date="2013" name="Nature">
        <title>Insights into bilaterian evolution from three spiralian genomes.</title>
        <authorList>
            <person name="Simakov O."/>
            <person name="Marletaz F."/>
            <person name="Cho S.J."/>
            <person name="Edsinger-Gonzales E."/>
            <person name="Havlak P."/>
            <person name="Hellsten U."/>
            <person name="Kuo D.H."/>
            <person name="Larsson T."/>
            <person name="Lv J."/>
            <person name="Arendt D."/>
            <person name="Savage R."/>
            <person name="Osoegawa K."/>
            <person name="de Jong P."/>
            <person name="Grimwood J."/>
            <person name="Chapman J.A."/>
            <person name="Shapiro H."/>
            <person name="Aerts A."/>
            <person name="Otillar R.P."/>
            <person name="Terry A.Y."/>
            <person name="Boore J.L."/>
            <person name="Grigoriev I.V."/>
            <person name="Lindberg D.R."/>
            <person name="Seaver E.C."/>
            <person name="Weisblat D.A."/>
            <person name="Putnam N.H."/>
            <person name="Rokhsar D.S."/>
        </authorList>
    </citation>
    <scope>NUCLEOTIDE SEQUENCE</scope>
</reference>
<dbReference type="EMBL" id="AMQM01000273">
    <property type="status" value="NOT_ANNOTATED_CDS"/>
    <property type="molecule type" value="Genomic_DNA"/>
</dbReference>
<dbReference type="OMA" id="XRLRTER"/>
<evidence type="ECO:0000256" key="8">
    <source>
        <dbReference type="SAM" id="MobiDB-lite"/>
    </source>
</evidence>
<dbReference type="PROSITE" id="PS50021">
    <property type="entry name" value="CH"/>
    <property type="match status" value="1"/>
</dbReference>
<dbReference type="InterPro" id="IPR001715">
    <property type="entry name" value="CH_dom"/>
</dbReference>
<evidence type="ECO:0000256" key="6">
    <source>
        <dbReference type="ARBA" id="ARBA00023212"/>
    </source>
</evidence>
<dbReference type="GO" id="GO:0030705">
    <property type="term" value="P:cytoskeleton-dependent intracellular transport"/>
    <property type="evidence" value="ECO:0007669"/>
    <property type="project" value="InterPro"/>
</dbReference>
<dbReference type="HOGENOM" id="CLU_011214_3_0_1"/>
<feature type="compositionally biased region" description="Acidic residues" evidence="8">
    <location>
        <begin position="390"/>
        <end position="422"/>
    </location>
</feature>
<proteinExistence type="inferred from homology"/>
<dbReference type="FunFam" id="1.10.418.10:FF:000024">
    <property type="entry name" value="Hook homolog 3 (Drosophila)"/>
    <property type="match status" value="1"/>
</dbReference>
<dbReference type="InterPro" id="IPR036872">
    <property type="entry name" value="CH_dom_sf"/>
</dbReference>
<dbReference type="Pfam" id="PF05622">
    <property type="entry name" value="HOOK"/>
    <property type="match status" value="1"/>
</dbReference>
<keyword evidence="3" id="KW-0963">Cytoplasm</keyword>
<evidence type="ECO:0000256" key="4">
    <source>
        <dbReference type="ARBA" id="ARBA00022701"/>
    </source>
</evidence>
<dbReference type="STRING" id="6412.T1FWU2"/>
<keyword evidence="6" id="KW-0206">Cytoskeleton</keyword>
<dbReference type="InterPro" id="IPR008636">
    <property type="entry name" value="Hook_C"/>
</dbReference>
<dbReference type="PANTHER" id="PTHR18947:SF39">
    <property type="entry name" value="PROTEIN HOOK"/>
    <property type="match status" value="1"/>
</dbReference>
<reference evidence="11" key="3">
    <citation type="submission" date="2015-06" db="UniProtKB">
        <authorList>
            <consortium name="EnsemblMetazoa"/>
        </authorList>
    </citation>
    <scope>IDENTIFICATION</scope>
</reference>
<keyword evidence="12" id="KW-1185">Reference proteome</keyword>
<dbReference type="PANTHER" id="PTHR18947">
    <property type="entry name" value="HOOK PROTEINS"/>
    <property type="match status" value="1"/>
</dbReference>
<feature type="coiled-coil region" evidence="7">
    <location>
        <begin position="173"/>
        <end position="331"/>
    </location>
</feature>
<evidence type="ECO:0000259" key="9">
    <source>
        <dbReference type="PROSITE" id="PS50021"/>
    </source>
</evidence>
<dbReference type="FunCoup" id="T1FWU2">
    <property type="interactions" value="420"/>
</dbReference>
<dbReference type="EnsemblMetazoa" id="HelroT62008">
    <property type="protein sequence ID" value="HelroP62008"/>
    <property type="gene ID" value="HelroG62008"/>
</dbReference>
<evidence type="ECO:0000313" key="12">
    <source>
        <dbReference type="Proteomes" id="UP000015101"/>
    </source>
</evidence>
<comment type="subcellular location">
    <subcellularLocation>
        <location evidence="1">Cytoplasm</location>
        <location evidence="1">Cytoskeleton</location>
    </subcellularLocation>
</comment>
<sequence length="466" mass="54657">LNTFNLDETVKTASDLSNGVCLINVLSQISSTFFNEEWSSKLKTDTSNNWRLKASNLRKILKKLLDFYHQELQFNVPENHQPDVNSIAEKNDEKESSKLIQLLLGCAVNCDNKEEYIQRIMCMEESVQHSIMLSIKELMLSESVNVTDHETHHSHAQVNELMNFDNDSLVHRCNELDQQVLLLSEERAALKVENEKLNQRVNHVDILDDASTPLGRRFQQLQKQADQLQDELFKSEAMKDDYKIKCEILEKDLLLMQNKADSLSRLTEETRNMKDELDILRHTSDKVARYEMTISSLKKKIDDMDELRNQLKMTEDKNVKQQEKIFQLEEELKKSSSHRTQLEVQKRQMIDLQLRVTEECNKSDKLQVDLSRCQERFADLVKEKEVSYGGEDDDEDEIENEEDDDGNGNEDGDKDDDEDEEDNDDDFMYLILRVLAHSNECHHINYHRRRRHHYTSSYGIVIIIYH</sequence>
<reference evidence="12" key="1">
    <citation type="submission" date="2012-12" db="EMBL/GenBank/DDBJ databases">
        <authorList>
            <person name="Hellsten U."/>
            <person name="Grimwood J."/>
            <person name="Chapman J.A."/>
            <person name="Shapiro H."/>
            <person name="Aerts A."/>
            <person name="Otillar R.P."/>
            <person name="Terry A.Y."/>
            <person name="Boore J.L."/>
            <person name="Simakov O."/>
            <person name="Marletaz F."/>
            <person name="Cho S.-J."/>
            <person name="Edsinger-Gonzales E."/>
            <person name="Havlak P."/>
            <person name="Kuo D.-H."/>
            <person name="Larsson T."/>
            <person name="Lv J."/>
            <person name="Arendt D."/>
            <person name="Savage R."/>
            <person name="Osoegawa K."/>
            <person name="de Jong P."/>
            <person name="Lindberg D.R."/>
            <person name="Seaver E.C."/>
            <person name="Weisblat D.A."/>
            <person name="Putnam N.H."/>
            <person name="Grigoriev I.V."/>
            <person name="Rokhsar D.S."/>
        </authorList>
    </citation>
    <scope>NUCLEOTIDE SEQUENCE</scope>
</reference>
<evidence type="ECO:0000313" key="11">
    <source>
        <dbReference type="EnsemblMetazoa" id="HelroP62008"/>
    </source>
</evidence>
<dbReference type="Gene3D" id="1.10.418.10">
    <property type="entry name" value="Calponin-like domain"/>
    <property type="match status" value="1"/>
</dbReference>
<protein>
    <recommendedName>
        <fullName evidence="9">Calponin-homology (CH) domain-containing protein</fullName>
    </recommendedName>
</protein>
<organism evidence="11 12">
    <name type="scientific">Helobdella robusta</name>
    <name type="common">Californian leech</name>
    <dbReference type="NCBI Taxonomy" id="6412"/>
    <lineage>
        <taxon>Eukaryota</taxon>
        <taxon>Metazoa</taxon>
        <taxon>Spiralia</taxon>
        <taxon>Lophotrochozoa</taxon>
        <taxon>Annelida</taxon>
        <taxon>Clitellata</taxon>
        <taxon>Hirudinea</taxon>
        <taxon>Rhynchobdellida</taxon>
        <taxon>Glossiphoniidae</taxon>
        <taxon>Helobdella</taxon>
    </lineage>
</organism>
<feature type="region of interest" description="Disordered" evidence="8">
    <location>
        <begin position="384"/>
        <end position="422"/>
    </location>
</feature>
<dbReference type="GO" id="GO:0008017">
    <property type="term" value="F:microtubule binding"/>
    <property type="evidence" value="ECO:0007669"/>
    <property type="project" value="InterPro"/>
</dbReference>
<evidence type="ECO:0000256" key="5">
    <source>
        <dbReference type="ARBA" id="ARBA00023054"/>
    </source>
</evidence>
<dbReference type="KEGG" id="hro:HELRODRAFT_62008"/>
<feature type="domain" description="Calponin-homology (CH)" evidence="9">
    <location>
        <begin position="1"/>
        <end position="107"/>
    </location>
</feature>
<dbReference type="Pfam" id="PF19047">
    <property type="entry name" value="HOOK_N"/>
    <property type="match status" value="1"/>
</dbReference>
<dbReference type="InParanoid" id="T1FWU2"/>
<keyword evidence="5 7" id="KW-0175">Coiled coil</keyword>
<dbReference type="GO" id="GO:0005874">
    <property type="term" value="C:microtubule"/>
    <property type="evidence" value="ECO:0007669"/>
    <property type="project" value="UniProtKB-KW"/>
</dbReference>
<dbReference type="GO" id="GO:0031122">
    <property type="term" value="P:cytoplasmic microtubule organization"/>
    <property type="evidence" value="ECO:0007669"/>
    <property type="project" value="InterPro"/>
</dbReference>
<evidence type="ECO:0000256" key="1">
    <source>
        <dbReference type="ARBA" id="ARBA00004245"/>
    </source>
</evidence>
<dbReference type="RefSeq" id="XP_009009667.1">
    <property type="nucleotide sequence ID" value="XM_009011419.1"/>
</dbReference>
<accession>T1FWU2</accession>
<dbReference type="GeneID" id="20213290"/>
<keyword evidence="4" id="KW-0493">Microtubule</keyword>
<dbReference type="SUPFAM" id="SSF116907">
    <property type="entry name" value="Hook domain"/>
    <property type="match status" value="1"/>
</dbReference>
<gene>
    <name evidence="11" type="primary">20213290</name>
    <name evidence="10" type="ORF">HELRODRAFT_62008</name>
</gene>
<dbReference type="Proteomes" id="UP000015101">
    <property type="component" value="Unassembled WGS sequence"/>
</dbReference>
<evidence type="ECO:0000256" key="2">
    <source>
        <dbReference type="ARBA" id="ARBA00006946"/>
    </source>
</evidence>
<name>T1FWU2_HELRO</name>
<dbReference type="InterPro" id="IPR043936">
    <property type="entry name" value="HOOK_N"/>
</dbReference>
<comment type="similarity">
    <text evidence="2">Belongs to the hook family.</text>
</comment>
<evidence type="ECO:0000256" key="3">
    <source>
        <dbReference type="ARBA" id="ARBA00022490"/>
    </source>
</evidence>